<gene>
    <name evidence="3" type="ORF">BEK98_21630</name>
</gene>
<dbReference type="OrthoDB" id="4571023at2"/>
<dbReference type="InterPro" id="IPR051448">
    <property type="entry name" value="CdaR-like_regulators"/>
</dbReference>
<proteinExistence type="predicted"/>
<feature type="domain" description="RsbT co-antagonist protein RsbRD N-terminal" evidence="2">
    <location>
        <begin position="32"/>
        <end position="168"/>
    </location>
</feature>
<name>A0A233SDF1_STRDA</name>
<dbReference type="Gene3D" id="1.10.10.2840">
    <property type="entry name" value="PucR C-terminal helix-turn-helix domain"/>
    <property type="match status" value="1"/>
</dbReference>
<accession>A0A233SDF1</accession>
<dbReference type="PANTHER" id="PTHR33744:SF1">
    <property type="entry name" value="DNA-BINDING TRANSCRIPTIONAL ACTIVATOR ADER"/>
    <property type="match status" value="1"/>
</dbReference>
<dbReference type="Pfam" id="PF13556">
    <property type="entry name" value="HTH_30"/>
    <property type="match status" value="1"/>
</dbReference>
<dbReference type="InterPro" id="IPR042070">
    <property type="entry name" value="PucR_C-HTH_sf"/>
</dbReference>
<organism evidence="3 4">
    <name type="scientific">Streptomyces diastatochromogenes</name>
    <dbReference type="NCBI Taxonomy" id="42236"/>
    <lineage>
        <taxon>Bacteria</taxon>
        <taxon>Bacillati</taxon>
        <taxon>Actinomycetota</taxon>
        <taxon>Actinomycetes</taxon>
        <taxon>Kitasatosporales</taxon>
        <taxon>Streptomycetaceae</taxon>
        <taxon>Streptomyces</taxon>
    </lineage>
</organism>
<evidence type="ECO:0000313" key="3">
    <source>
        <dbReference type="EMBL" id="OXY93677.1"/>
    </source>
</evidence>
<reference evidence="3 4" key="1">
    <citation type="submission" date="2016-07" db="EMBL/GenBank/DDBJ databases">
        <title>Draft genome of Streptomyces diastatochromogenes.</title>
        <authorList>
            <person name="Podduturi R."/>
            <person name="Lukassen M.B."/>
            <person name="Clausen N."/>
            <person name="Nielsen J.L."/>
            <person name="Jorgensen N.O."/>
        </authorList>
    </citation>
    <scope>NUCLEOTIDE SEQUENCE [LARGE SCALE GENOMIC DNA]</scope>
    <source>
        <strain evidence="3 4">DSM 40608</strain>
    </source>
</reference>
<comment type="caution">
    <text evidence="3">The sequence shown here is derived from an EMBL/GenBank/DDBJ whole genome shotgun (WGS) entry which is preliminary data.</text>
</comment>
<sequence>MARDEPPRHPGAPALSPAARALAARCEPRVNELARHLARGAFEQLRGYAELPADVKDVEIAATARHALRLFLRTAVHGSPSEGLEFFEERAAQRAEEGMPLHLLLRTYCLGIHQLWQALRSAARPGEEPALAELAEALFAAEERVVGAVTESYLDEQAALAAERHERRRSRARALLDGTAAPDASAPDGPALVLHLSFPDARDARSPVAVRRLHRRVQTALDRAFGTEALALLDATGGHVVVPGTSQLPERIGEVLREAVAGPGLRLAADAVPDTAGIPRAARLTAEIVRVAAACGRPPGLHRLDDVLLEYHLSRPSEGSGRIAARLDPLAGRLDLLDTLRTHLAQRQDRRATARLLSLHPNSVDNRLTRVQELTGLDLADPRDTALALAALLLRDAPVKA</sequence>
<protein>
    <submittedName>
        <fullName evidence="3">Uncharacterized protein</fullName>
    </submittedName>
</protein>
<dbReference type="Proteomes" id="UP000215483">
    <property type="component" value="Unassembled WGS sequence"/>
</dbReference>
<dbReference type="InterPro" id="IPR025751">
    <property type="entry name" value="RsbRD_N_dom"/>
</dbReference>
<dbReference type="AlphaFoldDB" id="A0A233SDF1"/>
<dbReference type="PANTHER" id="PTHR33744">
    <property type="entry name" value="CARBOHYDRATE DIACID REGULATOR"/>
    <property type="match status" value="1"/>
</dbReference>
<dbReference type="InterPro" id="IPR025736">
    <property type="entry name" value="PucR_C-HTH_dom"/>
</dbReference>
<evidence type="ECO:0000259" key="2">
    <source>
        <dbReference type="Pfam" id="PF14361"/>
    </source>
</evidence>
<evidence type="ECO:0000259" key="1">
    <source>
        <dbReference type="Pfam" id="PF13556"/>
    </source>
</evidence>
<keyword evidence="4" id="KW-1185">Reference proteome</keyword>
<feature type="domain" description="PucR C-terminal helix-turn-helix" evidence="1">
    <location>
        <begin position="336"/>
        <end position="393"/>
    </location>
</feature>
<evidence type="ECO:0000313" key="4">
    <source>
        <dbReference type="Proteomes" id="UP000215483"/>
    </source>
</evidence>
<dbReference type="EMBL" id="MCGQ01000017">
    <property type="protein sequence ID" value="OXY93677.1"/>
    <property type="molecule type" value="Genomic_DNA"/>
</dbReference>
<dbReference type="Pfam" id="PF14361">
    <property type="entry name" value="RsbRD_N"/>
    <property type="match status" value="1"/>
</dbReference>
<dbReference type="RefSeq" id="WP_094218360.1">
    <property type="nucleotide sequence ID" value="NZ_MCGQ01000017.1"/>
</dbReference>